<reference evidence="2" key="1">
    <citation type="submission" date="2021-04" db="EMBL/GenBank/DDBJ databases">
        <authorList>
            <person name="Hartkoorn R.C."/>
            <person name="Beaudoing E."/>
            <person name="Hot D."/>
        </authorList>
    </citation>
    <scope>NUCLEOTIDE SEQUENCE</scope>
    <source>
        <strain evidence="2">NRRL B-16292</strain>
    </source>
</reference>
<name>A0ABY5VQI6_9ACTN</name>
<dbReference type="Gene3D" id="3.30.460.10">
    <property type="entry name" value="Beta Polymerase, domain 2"/>
    <property type="match status" value="1"/>
</dbReference>
<dbReference type="InterPro" id="IPR002934">
    <property type="entry name" value="Polymerase_NTP_transf_dom"/>
</dbReference>
<dbReference type="RefSeq" id="WP_259856121.1">
    <property type="nucleotide sequence ID" value="NZ_BAAAST010000068.1"/>
</dbReference>
<keyword evidence="3" id="KW-1185">Reference proteome</keyword>
<dbReference type="Proteomes" id="UP001059617">
    <property type="component" value="Chromosome"/>
</dbReference>
<dbReference type="CDD" id="cd05403">
    <property type="entry name" value="NT_KNTase_like"/>
    <property type="match status" value="1"/>
</dbReference>
<protein>
    <submittedName>
        <fullName evidence="2">Nucleotidyltransferase domain-containing protein</fullName>
    </submittedName>
</protein>
<dbReference type="InterPro" id="IPR043519">
    <property type="entry name" value="NT_sf"/>
</dbReference>
<feature type="domain" description="Polymerase nucleotidyl transferase" evidence="1">
    <location>
        <begin position="16"/>
        <end position="55"/>
    </location>
</feature>
<accession>A0ABY5VQI6</accession>
<gene>
    <name evidence="2" type="ORF">Dfulv_26635</name>
</gene>
<dbReference type="EMBL" id="CP073720">
    <property type="protein sequence ID" value="UWP78748.1"/>
    <property type="molecule type" value="Genomic_DNA"/>
</dbReference>
<organism evidence="2 3">
    <name type="scientific">Dactylosporangium fulvum</name>
    <dbReference type="NCBI Taxonomy" id="53359"/>
    <lineage>
        <taxon>Bacteria</taxon>
        <taxon>Bacillati</taxon>
        <taxon>Actinomycetota</taxon>
        <taxon>Actinomycetes</taxon>
        <taxon>Micromonosporales</taxon>
        <taxon>Micromonosporaceae</taxon>
        <taxon>Dactylosporangium</taxon>
    </lineage>
</organism>
<proteinExistence type="predicted"/>
<dbReference type="Pfam" id="PF01909">
    <property type="entry name" value="NTP_transf_2"/>
    <property type="match status" value="1"/>
</dbReference>
<evidence type="ECO:0000313" key="3">
    <source>
        <dbReference type="Proteomes" id="UP001059617"/>
    </source>
</evidence>
<evidence type="ECO:0000313" key="2">
    <source>
        <dbReference type="EMBL" id="UWP78748.1"/>
    </source>
</evidence>
<reference evidence="2" key="2">
    <citation type="submission" date="2022-09" db="EMBL/GenBank/DDBJ databases">
        <title>Biosynthetic gene clusters of Dactylosporangioum fulvum.</title>
        <authorList>
            <person name="Caradec T."/>
        </authorList>
    </citation>
    <scope>NUCLEOTIDE SEQUENCE</scope>
    <source>
        <strain evidence="2">NRRL B-16292</strain>
    </source>
</reference>
<dbReference type="SUPFAM" id="SSF81301">
    <property type="entry name" value="Nucleotidyltransferase"/>
    <property type="match status" value="1"/>
</dbReference>
<evidence type="ECO:0000259" key="1">
    <source>
        <dbReference type="Pfam" id="PF01909"/>
    </source>
</evidence>
<sequence length="243" mass="26128">MLSLGDLASVRRRLLALAEADPAVVGAALTGSQATGDADRWSDLDLAFAIDGPLDAAMHHWTELLYRDFAAVHHWDRPSGATVYRVFLLPGRLEVDIAFSPPEGFAPRGPSWHTVFGDPAPPEPTAPVGHDHLAGLAWHHALHAWTSIQRRRWWQAEHWIGALRGQVIALACLRLGHPTAYAKGAHLLPAEVAAGLEATLVRTLDEAELRRALAAATAALSAELTRTDPALAARLAPVLAEPV</sequence>